<proteinExistence type="inferred from homology"/>
<sequence>MALTPPIEPMLAEARRTLPRSRALPGGLAYEQKPDGYRALLFAEPDRAYLQSRNGADLTPAFPEIAVAGRSLPVPLVLDGELVVVHDGRLTFDDLQRRARRRGHGARQAADRPAHLIVFDIIDRAGEPLLDQSYRFRRSLLEGLLTDGVLAPPFALCPATTDRSVAEAWLAPAWGAVGMEGLVVKGLAQTYQPGRRGWLKIRARVTTEAVLAAVTGPVTHPSTLLLGRYTRTDGCGTLPAPRRSPVPRGR</sequence>
<dbReference type="EMBL" id="JAURUD010000001">
    <property type="protein sequence ID" value="MDP9685568.1"/>
    <property type="molecule type" value="Genomic_DNA"/>
</dbReference>
<gene>
    <name evidence="4" type="ORF">J2S47_006070</name>
</gene>
<dbReference type="GO" id="GO:0016874">
    <property type="term" value="F:ligase activity"/>
    <property type="evidence" value="ECO:0007669"/>
    <property type="project" value="UniProtKB-KW"/>
</dbReference>
<evidence type="ECO:0000313" key="4">
    <source>
        <dbReference type="EMBL" id="MDP9685568.1"/>
    </source>
</evidence>
<evidence type="ECO:0000313" key="5">
    <source>
        <dbReference type="Proteomes" id="UP001231675"/>
    </source>
</evidence>
<organism evidence="4 5">
    <name type="scientific">Streptomyces griseoviridis</name>
    <dbReference type="NCBI Taxonomy" id="45398"/>
    <lineage>
        <taxon>Bacteria</taxon>
        <taxon>Bacillati</taxon>
        <taxon>Actinomycetota</taxon>
        <taxon>Actinomycetes</taxon>
        <taxon>Kitasatosporales</taxon>
        <taxon>Streptomycetaceae</taxon>
        <taxon>Streptomyces</taxon>
    </lineage>
</organism>
<dbReference type="GeneID" id="91555051"/>
<dbReference type="InterPro" id="IPR012310">
    <property type="entry name" value="DNA_ligase_ATP-dep_cent"/>
</dbReference>
<reference evidence="4 5" key="1">
    <citation type="submission" date="2023-07" db="EMBL/GenBank/DDBJ databases">
        <title>Sequencing the genomes of 1000 actinobacteria strains.</title>
        <authorList>
            <person name="Klenk H.-P."/>
        </authorList>
    </citation>
    <scope>NUCLEOTIDE SEQUENCE [LARGE SCALE GENOMIC DNA]</scope>
    <source>
        <strain evidence="4 5">DSM 40229</strain>
    </source>
</reference>
<comment type="caution">
    <text evidence="4">The sequence shown here is derived from an EMBL/GenBank/DDBJ whole genome shotgun (WGS) entry which is preliminary data.</text>
</comment>
<keyword evidence="2 4" id="KW-0436">Ligase</keyword>
<dbReference type="Pfam" id="PF01068">
    <property type="entry name" value="DNA_ligase_A_M"/>
    <property type="match status" value="1"/>
</dbReference>
<evidence type="ECO:0000259" key="3">
    <source>
        <dbReference type="PROSITE" id="PS50160"/>
    </source>
</evidence>
<accession>A0ABT9LPV0</accession>
<feature type="domain" description="ATP-dependent DNA ligase family profile" evidence="3">
    <location>
        <begin position="107"/>
        <end position="202"/>
    </location>
</feature>
<evidence type="ECO:0000256" key="1">
    <source>
        <dbReference type="ARBA" id="ARBA00007572"/>
    </source>
</evidence>
<dbReference type="PANTHER" id="PTHR45674:SF4">
    <property type="entry name" value="DNA LIGASE 1"/>
    <property type="match status" value="1"/>
</dbReference>
<keyword evidence="5" id="KW-1185">Reference proteome</keyword>
<dbReference type="SUPFAM" id="SSF56091">
    <property type="entry name" value="DNA ligase/mRNA capping enzyme, catalytic domain"/>
    <property type="match status" value="1"/>
</dbReference>
<comment type="similarity">
    <text evidence="1">Belongs to the ATP-dependent DNA ligase family.</text>
</comment>
<evidence type="ECO:0000256" key="2">
    <source>
        <dbReference type="ARBA" id="ARBA00022598"/>
    </source>
</evidence>
<dbReference type="Proteomes" id="UP001231675">
    <property type="component" value="Unassembled WGS sequence"/>
</dbReference>
<protein>
    <submittedName>
        <fullName evidence="4">ATP-dependent DNA ligase</fullName>
    </submittedName>
</protein>
<dbReference type="PROSITE" id="PS50160">
    <property type="entry name" value="DNA_LIGASE_A3"/>
    <property type="match status" value="1"/>
</dbReference>
<dbReference type="RefSeq" id="WP_306888222.1">
    <property type="nucleotide sequence ID" value="NZ_BMSM01000005.1"/>
</dbReference>
<dbReference type="PANTHER" id="PTHR45674">
    <property type="entry name" value="DNA LIGASE 1/3 FAMILY MEMBER"/>
    <property type="match status" value="1"/>
</dbReference>
<dbReference type="InterPro" id="IPR050191">
    <property type="entry name" value="ATP-dep_DNA_ligase"/>
</dbReference>
<dbReference type="Gene3D" id="3.30.470.30">
    <property type="entry name" value="DNA ligase/mRNA capping enzyme"/>
    <property type="match status" value="1"/>
</dbReference>
<name>A0ABT9LPV0_STRGD</name>